<reference evidence="1" key="2">
    <citation type="journal article" date="2018" name="Nature">
        <title>A major lineage of non-tailed dsDNA viruses as unrecognized killers of marine bacteria.</title>
        <authorList>
            <person name="Kauffman K.M."/>
            <person name="Hussain F.A."/>
            <person name="Yang J."/>
            <person name="Arevalo P."/>
            <person name="Brown J.M."/>
            <person name="Chang W.K."/>
            <person name="VanInsberghe D."/>
            <person name="Elsherbini J."/>
            <person name="Sharma R.S."/>
            <person name="Cutler M.B."/>
            <person name="Kelly L."/>
            <person name="Polz M.F."/>
        </authorList>
    </citation>
    <scope>NUCLEOTIDE SEQUENCE</scope>
    <source>
        <strain evidence="1">10N.222.46.E12</strain>
    </source>
</reference>
<organism evidence="1">
    <name type="scientific">Vibrio cyclitrophicus</name>
    <dbReference type="NCBI Taxonomy" id="47951"/>
    <lineage>
        <taxon>Bacteria</taxon>
        <taxon>Pseudomonadati</taxon>
        <taxon>Pseudomonadota</taxon>
        <taxon>Gammaproteobacteria</taxon>
        <taxon>Vibrionales</taxon>
        <taxon>Vibrionaceae</taxon>
        <taxon>Vibrio</taxon>
    </lineage>
</organism>
<reference evidence="1" key="1">
    <citation type="submission" date="2016-07" db="EMBL/GenBank/DDBJ databases">
        <authorList>
            <person name="Kauffman K."/>
            <person name="Arevalo P."/>
            <person name="Polz M.F."/>
        </authorList>
    </citation>
    <scope>NUCLEOTIDE SEQUENCE</scope>
    <source>
        <strain evidence="1">10N.222.46.E12</strain>
    </source>
</reference>
<protein>
    <submittedName>
        <fullName evidence="1">Uncharacterized protein</fullName>
    </submittedName>
</protein>
<dbReference type="AlphaFoldDB" id="A0A7Z1MEC6"/>
<proteinExistence type="predicted"/>
<name>A0A7Z1MEC6_9VIBR</name>
<dbReference type="RefSeq" id="WP_016768792.1">
    <property type="nucleotide sequence ID" value="NZ_JAQYVC010000080.1"/>
</dbReference>
<evidence type="ECO:0000313" key="1">
    <source>
        <dbReference type="EMBL" id="PMP23847.1"/>
    </source>
</evidence>
<comment type="caution">
    <text evidence="1">The sequence shown here is derived from an EMBL/GenBank/DDBJ whole genome shotgun (WGS) entry which is preliminary data.</text>
</comment>
<gene>
    <name evidence="1" type="ORF">BCS90_03245</name>
</gene>
<dbReference type="EMBL" id="MDBS01000067">
    <property type="protein sequence ID" value="PMP23847.1"/>
    <property type="molecule type" value="Genomic_DNA"/>
</dbReference>
<accession>A0A7Z1MEC6</accession>
<sequence>MNATARSRIKGVSQPVLGVAKVSIFELRLQELEFGVVSVLDASAPKKLAYSVAMLSENVT</sequence>